<dbReference type="Gene3D" id="3.30.200.20">
    <property type="entry name" value="Phosphorylase Kinase, domain 1"/>
    <property type="match status" value="1"/>
</dbReference>
<dbReference type="Proteomes" id="UP000546584">
    <property type="component" value="Unassembled WGS sequence"/>
</dbReference>
<proteinExistence type="predicted"/>
<evidence type="ECO:0000259" key="1">
    <source>
        <dbReference type="Pfam" id="PF22303"/>
    </source>
</evidence>
<name>A0AAJ3LI10_9PSED</name>
<dbReference type="InterPro" id="IPR054466">
    <property type="entry name" value="OspG_kinase"/>
</dbReference>
<sequence>MLNAGTVSLPPRVTPQLSLLSTEPAALPLLPSALVAAADFNAQVRAPVPRQSGLTAALGDRENLRTLGQKLNEIASRLGVNASPQAVLAALQTTPMQIHPDSSYPIRAGKAATVEIFLRSIGLGLPTNHFQLTGHAHAVSDRALEHPLGNFGGGLSWPVPMSAGEQRRVLAAATDHGSQNPNAPHIGASVGVLEYLNANRPLSDEALADPAKALETLVSSTRGQALGQAIQDQLGGVATDTSVNEYALSAIHLLLDPESITAPHRNRVAGFDLAQHAHWGRPASTVLERLSTYLHENYKTSPEMAKAGAYLLLARKAPEFLIKGIPDRVTYGSPAWVSLAVAAAAIEAQFPGKVAHMNFAQVMSSAENAIVTNRAAAEHAQKAALVDWGVANGIVTRQASDSYSDVEIDRARTAFNAQLRLTLAATGLLEADIPSRKDIALVHLKERFGEHVPFEEKRLKVVDSKQPSAQPLYDPYRAPAGLYSLLDIAMSGLGHYTWETRDPHIAEAIKGKRLDFGVNKVFNEQFEQAIASRKQGVRSAIRHLVATLPLADRENLEFGKLEFFQKNTYELGLDFTSKKRRGADNKLWVKATGRNGDAVYEIDLKAAAISAVPASELTTKRERQANKTFKTEHFNPKAVNEAALGPKNQAGLSTPPISFSSTRTQHIADAFVEHLDLDSDDVKAYARGVTSFDKQMATEWNVTNFFLDLIPLRSAIANFSKGNHLEGASDLALDVFGFVTAGAGVAAKVTKAGAKVASAAAKAIQVAKVVGVAAIQAFNPLDGFSDLVAGGAGLLGKGANLVRATGAEVVNKLKGASGSYDLLKAASKHHDAAATGTFKVAGQNVDGGAVLQNGRWYAFDVHRMRPYGSPLEGFTAKTSAMDGAIITRPAESGSALNNRLFGDYGVAESNISGLARNSQGIYAAADGHVSHIRHTDTAGNTAVYEVRQVTRTADGAVQAQIYHNNRQTPLLVQHLQGDQWQRLGARGGNPPSVASDLGPKIGGGGEGTIYESLDGKSVYKDYGPSSMTAADDFVDNETLCLNSYYGDGFATTIFEDGRRYLKMGKLDGVDVNTLARGSLPPEARLLLDDAFRRMEQKNLYHNDLQLSNFLYSARVNKIYPVDLNANGLEDMTPFLASLYKRDRDELRRAYYALIAKA</sequence>
<gene>
    <name evidence="2" type="ORF">HX826_17425</name>
</gene>
<dbReference type="Pfam" id="PF22303">
    <property type="entry name" value="OspG_kinase"/>
    <property type="match status" value="1"/>
</dbReference>
<comment type="caution">
    <text evidence="2">The sequence shown here is derived from an EMBL/GenBank/DDBJ whole genome shotgun (WGS) entry which is preliminary data.</text>
</comment>
<evidence type="ECO:0000313" key="2">
    <source>
        <dbReference type="EMBL" id="NWD43660.1"/>
    </source>
</evidence>
<dbReference type="RefSeq" id="WP_177026449.1">
    <property type="nucleotide sequence ID" value="NZ_JACAQR010000022.1"/>
</dbReference>
<evidence type="ECO:0000313" key="3">
    <source>
        <dbReference type="Proteomes" id="UP000546584"/>
    </source>
</evidence>
<protein>
    <recommendedName>
        <fullName evidence="1">Kinase OspG kinase domain-containing protein</fullName>
    </recommendedName>
</protein>
<dbReference type="EMBL" id="JACAQR010000022">
    <property type="protein sequence ID" value="NWD43660.1"/>
    <property type="molecule type" value="Genomic_DNA"/>
</dbReference>
<reference evidence="2 3" key="1">
    <citation type="submission" date="2020-04" db="EMBL/GenBank/DDBJ databases">
        <title>Molecular characterization of pseudomonads from Agaricus bisporus reveal novel blotch 2 pathogens in Western Europe.</title>
        <authorList>
            <person name="Taparia T."/>
            <person name="Krijger M."/>
            <person name="Haynes E."/>
            <person name="Elpinstone J.G."/>
            <person name="Noble R."/>
            <person name="Van Der Wolf J."/>
        </authorList>
    </citation>
    <scope>NUCLEOTIDE SEQUENCE [LARGE SCALE GENOMIC DNA]</scope>
    <source>
        <strain evidence="2 3">IPO3753</strain>
    </source>
</reference>
<dbReference type="Gene3D" id="1.10.510.10">
    <property type="entry name" value="Transferase(Phosphotransferase) domain 1"/>
    <property type="match status" value="1"/>
</dbReference>
<dbReference type="AlphaFoldDB" id="A0AAJ3LI10"/>
<accession>A0AAJ3LI10</accession>
<organism evidence="2 3">
    <name type="scientific">Pseudomonas yamanorum</name>
    <dbReference type="NCBI Taxonomy" id="515393"/>
    <lineage>
        <taxon>Bacteria</taxon>
        <taxon>Pseudomonadati</taxon>
        <taxon>Pseudomonadota</taxon>
        <taxon>Gammaproteobacteria</taxon>
        <taxon>Pseudomonadales</taxon>
        <taxon>Pseudomonadaceae</taxon>
        <taxon>Pseudomonas</taxon>
    </lineage>
</organism>
<feature type="domain" description="Kinase OspG kinase" evidence="1">
    <location>
        <begin position="1001"/>
        <end position="1124"/>
    </location>
</feature>